<reference evidence="4 5" key="1">
    <citation type="submission" date="2020-11" db="EMBL/GenBank/DDBJ databases">
        <authorList>
            <person name="Wallbank WR R."/>
            <person name="Pardo Diaz C."/>
            <person name="Kozak K."/>
            <person name="Martin S."/>
            <person name="Jiggins C."/>
            <person name="Moest M."/>
            <person name="Warren A I."/>
            <person name="Generalovic N T."/>
            <person name="Byers J.R.P. K."/>
            <person name="Montejo-Kovacevich G."/>
            <person name="Yen C E."/>
        </authorList>
    </citation>
    <scope>NUCLEOTIDE SEQUENCE [LARGE SCALE GENOMIC DNA]</scope>
</reference>
<feature type="signal peptide" evidence="3">
    <location>
        <begin position="1"/>
        <end position="17"/>
    </location>
</feature>
<dbReference type="InParanoid" id="A0A7R8UT31"/>
<keyword evidence="1 2" id="KW-0193">Cuticle</keyword>
<dbReference type="PRINTS" id="PR00947">
    <property type="entry name" value="CUTICLE"/>
</dbReference>
<evidence type="ECO:0000256" key="3">
    <source>
        <dbReference type="SAM" id="SignalP"/>
    </source>
</evidence>
<dbReference type="GO" id="GO:0005615">
    <property type="term" value="C:extracellular space"/>
    <property type="evidence" value="ECO:0007669"/>
    <property type="project" value="TreeGrafter"/>
</dbReference>
<dbReference type="GO" id="GO:0031012">
    <property type="term" value="C:extracellular matrix"/>
    <property type="evidence" value="ECO:0007669"/>
    <property type="project" value="TreeGrafter"/>
</dbReference>
<sequence length="146" mass="15857">MAAKFIAVLALIATVSAVEYSAYHAPVYAGYHAAPVVKYAAPVVKTIEYAAPAHYDFTYSVNDPHTGDIKSQSESRKGDIVHGQYSLVDPDGYQRIVDYTSDPHNGFNAVVRREPLGHKVAYAAPVAKVVAPIAHYAAPLAHTYHY</sequence>
<organism evidence="4 5">
    <name type="scientific">Hermetia illucens</name>
    <name type="common">Black soldier fly</name>
    <dbReference type="NCBI Taxonomy" id="343691"/>
    <lineage>
        <taxon>Eukaryota</taxon>
        <taxon>Metazoa</taxon>
        <taxon>Ecdysozoa</taxon>
        <taxon>Arthropoda</taxon>
        <taxon>Hexapoda</taxon>
        <taxon>Insecta</taxon>
        <taxon>Pterygota</taxon>
        <taxon>Neoptera</taxon>
        <taxon>Endopterygota</taxon>
        <taxon>Diptera</taxon>
        <taxon>Brachycera</taxon>
        <taxon>Stratiomyomorpha</taxon>
        <taxon>Stratiomyidae</taxon>
        <taxon>Hermetiinae</taxon>
        <taxon>Hermetia</taxon>
    </lineage>
</organism>
<dbReference type="InterPro" id="IPR051217">
    <property type="entry name" value="Insect_Cuticle_Struc_Prot"/>
</dbReference>
<accession>A0A7R8UT31</accession>
<feature type="chain" id="PRO_5031544165" evidence="3">
    <location>
        <begin position="18"/>
        <end position="146"/>
    </location>
</feature>
<proteinExistence type="predicted"/>
<dbReference type="GO" id="GO:0042302">
    <property type="term" value="F:structural constituent of cuticle"/>
    <property type="evidence" value="ECO:0007669"/>
    <property type="project" value="UniProtKB-UniRule"/>
</dbReference>
<dbReference type="Proteomes" id="UP000594454">
    <property type="component" value="Chromosome 3"/>
</dbReference>
<evidence type="ECO:0000256" key="2">
    <source>
        <dbReference type="PROSITE-ProRule" id="PRU00497"/>
    </source>
</evidence>
<dbReference type="PANTHER" id="PTHR12236">
    <property type="entry name" value="STRUCTURAL CONTITUENT OF CUTICLE"/>
    <property type="match status" value="1"/>
</dbReference>
<dbReference type="AlphaFoldDB" id="A0A7R8UT31"/>
<dbReference type="PROSITE" id="PS51155">
    <property type="entry name" value="CHIT_BIND_RR_2"/>
    <property type="match status" value="1"/>
</dbReference>
<dbReference type="OrthoDB" id="6427684at2759"/>
<dbReference type="FunCoup" id="A0A7R8UT31">
    <property type="interactions" value="81"/>
</dbReference>
<protein>
    <submittedName>
        <fullName evidence="4">Uncharacterized protein</fullName>
    </submittedName>
</protein>
<evidence type="ECO:0000313" key="4">
    <source>
        <dbReference type="EMBL" id="CAD7086487.1"/>
    </source>
</evidence>
<dbReference type="EMBL" id="LR899011">
    <property type="protein sequence ID" value="CAD7086487.1"/>
    <property type="molecule type" value="Genomic_DNA"/>
</dbReference>
<gene>
    <name evidence="4" type="ORF">HERILL_LOCUS9259</name>
</gene>
<dbReference type="OMA" id="HKVAYAN"/>
<dbReference type="PANTHER" id="PTHR12236:SF46">
    <property type="entry name" value="CUTICULAR PROTEIN 30B-RELATED"/>
    <property type="match status" value="1"/>
</dbReference>
<evidence type="ECO:0000313" key="5">
    <source>
        <dbReference type="Proteomes" id="UP000594454"/>
    </source>
</evidence>
<dbReference type="InterPro" id="IPR000618">
    <property type="entry name" value="Insect_cuticle"/>
</dbReference>
<name>A0A7R8UT31_HERIL</name>
<keyword evidence="5" id="KW-1185">Reference proteome</keyword>
<evidence type="ECO:0000256" key="1">
    <source>
        <dbReference type="ARBA" id="ARBA00022460"/>
    </source>
</evidence>
<keyword evidence="3" id="KW-0732">Signal</keyword>
<dbReference type="Pfam" id="PF00379">
    <property type="entry name" value="Chitin_bind_4"/>
    <property type="match status" value="1"/>
</dbReference>